<dbReference type="InterPro" id="IPR002739">
    <property type="entry name" value="PAB1135-like"/>
</dbReference>
<dbReference type="Gene3D" id="3.30.1440.10">
    <property type="match status" value="1"/>
</dbReference>
<accession>A0A075GNR1</accession>
<name>A0A075GNR1_9EURY</name>
<dbReference type="PANTHER" id="PTHR39652:SF1">
    <property type="entry name" value="UPF0201 PROTEIN TK1335"/>
    <property type="match status" value="1"/>
</dbReference>
<dbReference type="SUPFAM" id="SSF55282">
    <property type="entry name" value="RL5-like"/>
    <property type="match status" value="1"/>
</dbReference>
<dbReference type="PANTHER" id="PTHR39652">
    <property type="entry name" value="UPF0201 PROTEIN TK1335"/>
    <property type="match status" value="1"/>
</dbReference>
<dbReference type="InterPro" id="IPR022803">
    <property type="entry name" value="Ribosomal_uL5_dom_sf"/>
</dbReference>
<protein>
    <submittedName>
        <fullName evidence="1">Uncharacterized protein</fullName>
    </submittedName>
</protein>
<dbReference type="AlphaFoldDB" id="A0A075GNR1"/>
<reference evidence="1" key="1">
    <citation type="journal article" date="2014" name="Genome Biol. Evol.">
        <title>Pangenome evidence for extensive interdomain horizontal transfer affecting lineage core and shell genes in uncultured planktonic thaumarchaeota and euryarchaeota.</title>
        <authorList>
            <person name="Deschamps P."/>
            <person name="Zivanovic Y."/>
            <person name="Moreira D."/>
            <person name="Rodriguez-Valera F."/>
            <person name="Lopez-Garcia P."/>
        </authorList>
    </citation>
    <scope>NUCLEOTIDE SEQUENCE</scope>
</reference>
<evidence type="ECO:0000313" key="1">
    <source>
        <dbReference type="EMBL" id="AIF04725.1"/>
    </source>
</evidence>
<dbReference type="EMBL" id="KF900716">
    <property type="protein sequence ID" value="AIF04725.1"/>
    <property type="molecule type" value="Genomic_DNA"/>
</dbReference>
<sequence length="166" mass="18760">MSSPYAVVCTTIRPSDHAPSVADSLSTLFPELEPPEFKENVFPVTEKEMKWEFEEVDLSKFLERISELRILDTALDAMGANLYDNETVFSLSRQAALAGKVAFVLNDEKSLGGTIDVTLRGDNLAAWIEESTWHEGRIEYPRSLSDDWSMHKDGEVSEWVDENSDR</sequence>
<proteinExistence type="predicted"/>
<organism evidence="1">
    <name type="scientific">uncultured marine group II/III euryarchaeote KM3_176_C10</name>
    <dbReference type="NCBI Taxonomy" id="1457934"/>
    <lineage>
        <taxon>Archaea</taxon>
        <taxon>Methanobacteriati</taxon>
        <taxon>Methanobacteriota</taxon>
        <taxon>environmental samples</taxon>
    </lineage>
</organism>